<comment type="caution">
    <text evidence="2">The sequence shown here is derived from an EMBL/GenBank/DDBJ whole genome shotgun (WGS) entry which is preliminary data.</text>
</comment>
<proteinExistence type="predicted"/>
<feature type="region of interest" description="Disordered" evidence="1">
    <location>
        <begin position="1056"/>
        <end position="1098"/>
    </location>
</feature>
<feature type="region of interest" description="Disordered" evidence="1">
    <location>
        <begin position="174"/>
        <end position="194"/>
    </location>
</feature>
<feature type="compositionally biased region" description="Low complexity" evidence="1">
    <location>
        <begin position="547"/>
        <end position="564"/>
    </location>
</feature>
<organism evidence="2 3">
    <name type="scientific">Mycena pura</name>
    <dbReference type="NCBI Taxonomy" id="153505"/>
    <lineage>
        <taxon>Eukaryota</taxon>
        <taxon>Fungi</taxon>
        <taxon>Dikarya</taxon>
        <taxon>Basidiomycota</taxon>
        <taxon>Agaricomycotina</taxon>
        <taxon>Agaricomycetes</taxon>
        <taxon>Agaricomycetidae</taxon>
        <taxon>Agaricales</taxon>
        <taxon>Marasmiineae</taxon>
        <taxon>Mycenaceae</taxon>
        <taxon>Mycena</taxon>
    </lineage>
</organism>
<feature type="compositionally biased region" description="Low complexity" evidence="1">
    <location>
        <begin position="182"/>
        <end position="194"/>
    </location>
</feature>
<dbReference type="EMBL" id="JARJCW010000053">
    <property type="protein sequence ID" value="KAJ7202774.1"/>
    <property type="molecule type" value="Genomic_DNA"/>
</dbReference>
<feature type="compositionally biased region" description="Acidic residues" evidence="1">
    <location>
        <begin position="897"/>
        <end position="906"/>
    </location>
</feature>
<feature type="compositionally biased region" description="Pro residues" evidence="1">
    <location>
        <begin position="911"/>
        <end position="920"/>
    </location>
</feature>
<protein>
    <submittedName>
        <fullName evidence="2">Uncharacterized protein</fullName>
    </submittedName>
</protein>
<feature type="compositionally biased region" description="Pro residues" evidence="1">
    <location>
        <begin position="1087"/>
        <end position="1098"/>
    </location>
</feature>
<evidence type="ECO:0000256" key="1">
    <source>
        <dbReference type="SAM" id="MobiDB-lite"/>
    </source>
</evidence>
<feature type="region of interest" description="Disordered" evidence="1">
    <location>
        <begin position="865"/>
        <end position="920"/>
    </location>
</feature>
<feature type="region of interest" description="Disordered" evidence="1">
    <location>
        <begin position="544"/>
        <end position="565"/>
    </location>
</feature>
<dbReference type="Proteomes" id="UP001219525">
    <property type="component" value="Unassembled WGS sequence"/>
</dbReference>
<feature type="compositionally biased region" description="Basic residues" evidence="1">
    <location>
        <begin position="1322"/>
        <end position="1342"/>
    </location>
</feature>
<gene>
    <name evidence="2" type="ORF">GGX14DRAFT_570451</name>
</gene>
<evidence type="ECO:0000313" key="3">
    <source>
        <dbReference type="Proteomes" id="UP001219525"/>
    </source>
</evidence>
<sequence length="1518" mass="167127">MTGRERWSDTICPKCRLAYLTLPKRCTGFHTAANVDRYYQYCSRHNFTANSPCKYFDFNDTIQKLYESGAFGVEDPTLEDDSQFESWLNSSLSAMSSNPPSASSSPSSSPSKRQRIPCANTICKYQGNTSCIQRLCKSCCEKSSRMCSAGPHRQRTVAPQNSFTVARLPSSAIDELDPSFPPTTSSNSQPSSSQTMSVAHVLPVAYARPTDPSYAAKVASGDFKMHTPSHLLAAYKKAETHSVEVHWWAKDGSAAEVFMLQAPHFPYFHPKDCSAIATFVGGEAKLQNYSYWAETKWIQTDLAVTIKPRTPVYLRSSNVTVCLDGPTSSPSKRKLSITVINDSPTPQRARLQHGNTERPRPHITPLVFPANSSPASGVIDLTSDDNEAIIQTEPDVFTQPSLNNVSEKNWPVKYFCDMDKGFIDMQASKTGTAKQKFVAAFGGTFVSSTYYQNLEKYRSLSDAARAAASLLLLNNANIAPQMNRWNVNTAIKQLEKSPILVNWDFIKSSEDDSSKPTEALIRKWLFVENLINLPENHTEIPDDLMGSSPLSSRSPSVSPIHSRPASAMSGIMADASPEILEMTENKDTADAEDTAKDTANTAGVNIEGIMLDAGPELLEATGNKDMAAEDTADTAGVNIGGGDAHMTRSLEDIKTVQPPHISVWGKVRATEFSFRDPAFWECIARDPEVDHYNGDPKVVIVNFLEPHVVELRRVNWIPNSNFKWELNQPSADEAGNITGTDRKVPASAWTYNAPTRKLIRALLDLYWPGVGDGFLIFWRLPGFLLEEEFGPLAIIHEGGDDPVVEWTVGKDHILPVLGPQKALRVLLVLRRPLAGRRPGASRLEEAADIPLSVSAEDQVKTYVEEDDMGNDSMKGSSEGESHEDGSDNGSAVQDVDTSSEENDSVSESDHPPPYAPPVVPITPATAAADIEEANRLTTVWLERTFANRHFPAVLEMRATSDRASLRVKRPITTLVAWAEQVYAITDAHERVPVLEENGVAGNKIISNLNLGMLFMRQPAWISTALQVHTFIKANRHRGAVATFLQSGAKFGLNTATSAHAQHHTPRRCTPSGRRFPQKEESPREVQPTPPPTCTPPTCTPLRAPPASTPPRPCTTPGSAVCTPPAHLNRFRLHADALRAPARHPLARARILPTRASARLHDAPRAPARHPAPTLAAHARIPPAPLHDARPCTTRTCTPPRPWIPSPPRPHSHPTHPRLCTTPPWPWSPRIPPIRTLRDALHAHLNFIPPRPRRRPFASLPSRPWTTPDSAVTPPSCLHAPPHRHININATSPHTPRRCTPSGCRFAQKPAPLAHPAYAPRPPARRPLARHSAHRPRARHPAHAAREHRLTPPSAHPPCTCTDFACTPPPRRLRQRTPALNPGVCTPRAPARAALCTPPRPCTTPPHLNAIPASAPRAPARHREAPCTPFASTTPTAHYPAPCAPARYHNVRDVHFFGDQGRHLTCTPPHLCTTPPHDTPARPELVLDTPHRPRLSRHRLSPFRFASPSTFRCRRRTAH</sequence>
<reference evidence="2" key="1">
    <citation type="submission" date="2023-03" db="EMBL/GenBank/DDBJ databases">
        <title>Massive genome expansion in bonnet fungi (Mycena s.s.) driven by repeated elements and novel gene families across ecological guilds.</title>
        <authorList>
            <consortium name="Lawrence Berkeley National Laboratory"/>
            <person name="Harder C.B."/>
            <person name="Miyauchi S."/>
            <person name="Viragh M."/>
            <person name="Kuo A."/>
            <person name="Thoen E."/>
            <person name="Andreopoulos B."/>
            <person name="Lu D."/>
            <person name="Skrede I."/>
            <person name="Drula E."/>
            <person name="Henrissat B."/>
            <person name="Morin E."/>
            <person name="Kohler A."/>
            <person name="Barry K."/>
            <person name="LaButti K."/>
            <person name="Morin E."/>
            <person name="Salamov A."/>
            <person name="Lipzen A."/>
            <person name="Mereny Z."/>
            <person name="Hegedus B."/>
            <person name="Baldrian P."/>
            <person name="Stursova M."/>
            <person name="Weitz H."/>
            <person name="Taylor A."/>
            <person name="Grigoriev I.V."/>
            <person name="Nagy L.G."/>
            <person name="Martin F."/>
            <person name="Kauserud H."/>
        </authorList>
    </citation>
    <scope>NUCLEOTIDE SEQUENCE</scope>
    <source>
        <strain evidence="2">9144</strain>
    </source>
</reference>
<feature type="region of interest" description="Disordered" evidence="1">
    <location>
        <begin position="1312"/>
        <end position="1353"/>
    </location>
</feature>
<name>A0AAD6YAQ9_9AGAR</name>
<keyword evidence="3" id="KW-1185">Reference proteome</keyword>
<accession>A0AAD6YAQ9</accession>
<feature type="compositionally biased region" description="Low complexity" evidence="1">
    <location>
        <begin position="887"/>
        <end position="896"/>
    </location>
</feature>
<evidence type="ECO:0000313" key="2">
    <source>
        <dbReference type="EMBL" id="KAJ7202774.1"/>
    </source>
</evidence>